<dbReference type="InterPro" id="IPR003423">
    <property type="entry name" value="OMP_efflux"/>
</dbReference>
<evidence type="ECO:0000256" key="1">
    <source>
        <dbReference type="ARBA" id="ARBA00007613"/>
    </source>
</evidence>
<accession>A0A562KIA0</accession>
<reference evidence="4 5" key="1">
    <citation type="journal article" date="2015" name="Stand. Genomic Sci.">
        <title>Genomic Encyclopedia of Bacterial and Archaeal Type Strains, Phase III: the genomes of soil and plant-associated and newly described type strains.</title>
        <authorList>
            <person name="Whitman W.B."/>
            <person name="Woyke T."/>
            <person name="Klenk H.P."/>
            <person name="Zhou Y."/>
            <person name="Lilburn T.G."/>
            <person name="Beck B.J."/>
            <person name="De Vos P."/>
            <person name="Vandamme P."/>
            <person name="Eisen J.A."/>
            <person name="Garrity G."/>
            <person name="Hugenholtz P."/>
            <person name="Kyrpides N.C."/>
        </authorList>
    </citation>
    <scope>NUCLEOTIDE SEQUENCE [LARGE SCALE GENOMIC DNA]</scope>
    <source>
        <strain evidence="4 5">CGMCC 1.7748</strain>
    </source>
</reference>
<comment type="caution">
    <text evidence="4">The sequence shown here is derived from an EMBL/GenBank/DDBJ whole genome shotgun (WGS) entry which is preliminary data.</text>
</comment>
<feature type="chain" id="PRO_5022263506" evidence="2">
    <location>
        <begin position="24"/>
        <end position="498"/>
    </location>
</feature>
<dbReference type="GO" id="GO:0005886">
    <property type="term" value="C:plasma membrane"/>
    <property type="evidence" value="ECO:0007669"/>
    <property type="project" value="UniProtKB-SubCell"/>
</dbReference>
<dbReference type="PANTHER" id="PTHR30203:SF33">
    <property type="entry name" value="BLR4455 PROTEIN"/>
    <property type="match status" value="1"/>
</dbReference>
<dbReference type="PANTHER" id="PTHR30203">
    <property type="entry name" value="OUTER MEMBRANE CATION EFFLUX PROTEIN"/>
    <property type="match status" value="1"/>
</dbReference>
<evidence type="ECO:0000313" key="4">
    <source>
        <dbReference type="EMBL" id="TWH95025.1"/>
    </source>
</evidence>
<comment type="similarity">
    <text evidence="1 2">Belongs to the outer membrane factor (OMF) (TC 1.B.17) family.</text>
</comment>
<name>A0A562KIA0_SPHWJ</name>
<keyword evidence="2" id="KW-0564">Palmitate</keyword>
<dbReference type="Pfam" id="PF02321">
    <property type="entry name" value="OEP"/>
    <property type="match status" value="2"/>
</dbReference>
<evidence type="ECO:0000256" key="2">
    <source>
        <dbReference type="RuleBase" id="RU362097"/>
    </source>
</evidence>
<dbReference type="Gene3D" id="1.20.1600.10">
    <property type="entry name" value="Outer membrane efflux proteins (OEP)"/>
    <property type="match status" value="1"/>
</dbReference>
<feature type="coiled-coil region" evidence="3">
    <location>
        <begin position="166"/>
        <end position="221"/>
    </location>
</feature>
<proteinExistence type="inferred from homology"/>
<comment type="subcellular location">
    <subcellularLocation>
        <location evidence="2">Cell membrane</location>
        <topology evidence="2">Lipid-anchor</topology>
    </subcellularLocation>
</comment>
<protein>
    <submittedName>
        <fullName evidence="4">NodT family efflux transporter outer membrane factor (OMF) lipoprotein</fullName>
    </submittedName>
</protein>
<dbReference type="NCBIfam" id="TIGR01845">
    <property type="entry name" value="outer_NodT"/>
    <property type="match status" value="1"/>
</dbReference>
<dbReference type="PROSITE" id="PS51257">
    <property type="entry name" value="PROKAR_LIPOPROTEIN"/>
    <property type="match status" value="1"/>
</dbReference>
<evidence type="ECO:0000256" key="3">
    <source>
        <dbReference type="SAM" id="Coils"/>
    </source>
</evidence>
<dbReference type="EMBL" id="VLKK01000004">
    <property type="protein sequence ID" value="TWH95025.1"/>
    <property type="molecule type" value="Genomic_DNA"/>
</dbReference>
<keyword evidence="5" id="KW-1185">Reference proteome</keyword>
<gene>
    <name evidence="4" type="ORF">IQ35_01277</name>
</gene>
<organism evidence="4 5">
    <name type="scientific">Sphingobium wenxiniae (strain DSM 21828 / CGMCC 1.7748 / JZ-1)</name>
    <dbReference type="NCBI Taxonomy" id="595605"/>
    <lineage>
        <taxon>Bacteria</taxon>
        <taxon>Pseudomonadati</taxon>
        <taxon>Pseudomonadota</taxon>
        <taxon>Alphaproteobacteria</taxon>
        <taxon>Sphingomonadales</taxon>
        <taxon>Sphingomonadaceae</taxon>
        <taxon>Sphingobium</taxon>
    </lineage>
</organism>
<keyword evidence="2" id="KW-1134">Transmembrane beta strand</keyword>
<dbReference type="AlphaFoldDB" id="A0A562KIA0"/>
<dbReference type="GO" id="GO:0015562">
    <property type="term" value="F:efflux transmembrane transporter activity"/>
    <property type="evidence" value="ECO:0007669"/>
    <property type="project" value="InterPro"/>
</dbReference>
<evidence type="ECO:0000313" key="5">
    <source>
        <dbReference type="Proteomes" id="UP000316624"/>
    </source>
</evidence>
<dbReference type="SUPFAM" id="SSF56954">
    <property type="entry name" value="Outer membrane efflux proteins (OEP)"/>
    <property type="match status" value="1"/>
</dbReference>
<keyword evidence="3" id="KW-0175">Coiled coil</keyword>
<dbReference type="Proteomes" id="UP000316624">
    <property type="component" value="Unassembled WGS sequence"/>
</dbReference>
<dbReference type="InterPro" id="IPR010131">
    <property type="entry name" value="MdtP/NodT-like"/>
</dbReference>
<feature type="signal peptide" evidence="2">
    <location>
        <begin position="1"/>
        <end position="23"/>
    </location>
</feature>
<dbReference type="Gene3D" id="2.20.200.10">
    <property type="entry name" value="Outer membrane efflux proteins (OEP)"/>
    <property type="match status" value="1"/>
</dbReference>
<keyword evidence="2" id="KW-0812">Transmembrane</keyword>
<sequence>MPVSFGKPAFLAFLLPALLGGCAVGPDFKAPASPGGGGAYGSPADATRPVAGAPATLIGEGPGLRWWEAFGSQEMNRLVDQAMANNHSLAASNATLENARQLVAAAAGRRLPQVDAGARVERQEANLAASGFEPGALPGLSGNPVFNLYSVGGGVSFDPDLFGGKKRAVEQAAAQAEARQRQTEAAHLTVAGRVVTQVLTIAAIRDRIATANALLEEDRRNVALTDARRRAGEGTMVEVLNAQSQLANDRSEIPQLAQELDEARHMLAVLVGIVPADLGPTEFHLEQFRLPDDIPVTLPSELVHKRPDILQAEADIHAATAAVGVAAARLYPSLTLGGTYSQGSPQPGDILSSRFRGFDIFAGLTAPLFHGGTLKAQKRGAEASARAAASAYRQTVLEAFGQVADLLDAVQSDQKSMRNRMEASDVASRSLRLSRRSFQVGNSGILQVLDAERLYQRAQSGLVDARARQYLNIARLYVATAGGWTGDGRSAPQDAAAR</sequence>
<keyword evidence="2 4" id="KW-0449">Lipoprotein</keyword>
<keyword evidence="2" id="KW-0472">Membrane</keyword>
<keyword evidence="2" id="KW-0732">Signal</keyword>
<dbReference type="RefSeq" id="WP_145072315.1">
    <property type="nucleotide sequence ID" value="NZ_JACIIY010000002.1"/>
</dbReference>